<dbReference type="Gene3D" id="2.40.50.100">
    <property type="match status" value="1"/>
</dbReference>
<evidence type="ECO:0000256" key="7">
    <source>
        <dbReference type="SAM" id="Phobius"/>
    </source>
</evidence>
<comment type="caution">
    <text evidence="12">The sequence shown here is derived from an EMBL/GenBank/DDBJ whole genome shotgun (WGS) entry which is preliminary data.</text>
</comment>
<feature type="region of interest" description="Disordered" evidence="6">
    <location>
        <begin position="1"/>
        <end position="21"/>
    </location>
</feature>
<protein>
    <submittedName>
        <fullName evidence="12">Efflux RND transporter periplasmic adaptor subunit</fullName>
    </submittedName>
</protein>
<keyword evidence="4" id="KW-0997">Cell inner membrane</keyword>
<feature type="compositionally biased region" description="Gly residues" evidence="6">
    <location>
        <begin position="394"/>
        <end position="413"/>
    </location>
</feature>
<dbReference type="PANTHER" id="PTHR30469">
    <property type="entry name" value="MULTIDRUG RESISTANCE PROTEIN MDTA"/>
    <property type="match status" value="1"/>
</dbReference>
<comment type="similarity">
    <text evidence="2">Belongs to the membrane fusion protein (MFP) (TC 8.A.1) family.</text>
</comment>
<name>A0ABV7VBQ4_9SPHN</name>
<keyword evidence="7" id="KW-0812">Transmembrane</keyword>
<feature type="domain" description="Multidrug resistance protein MdtA-like beta-barrel" evidence="10">
    <location>
        <begin position="235"/>
        <end position="318"/>
    </location>
</feature>
<comment type="subcellular location">
    <subcellularLocation>
        <location evidence="1">Cell membrane</location>
    </subcellularLocation>
</comment>
<dbReference type="InterPro" id="IPR006143">
    <property type="entry name" value="RND_pump_MFP"/>
</dbReference>
<organism evidence="12 13">
    <name type="scientific">Novosphingobium pokkalii</name>
    <dbReference type="NCBI Taxonomy" id="1770194"/>
    <lineage>
        <taxon>Bacteria</taxon>
        <taxon>Pseudomonadati</taxon>
        <taxon>Pseudomonadota</taxon>
        <taxon>Alphaproteobacteria</taxon>
        <taxon>Sphingomonadales</taxon>
        <taxon>Sphingomonadaceae</taxon>
        <taxon>Novosphingobium</taxon>
    </lineage>
</organism>
<dbReference type="PANTHER" id="PTHR30469:SF12">
    <property type="entry name" value="MULTIDRUG RESISTANCE PROTEIN MDTA"/>
    <property type="match status" value="1"/>
</dbReference>
<evidence type="ECO:0000256" key="5">
    <source>
        <dbReference type="ARBA" id="ARBA00023136"/>
    </source>
</evidence>
<sequence>MSADEASTPVSPDHQPYAPPPRSRKRTLLIALAIIAVFVLVALGARWIAKSGGDKRGGRPPAAVNIAPATKADMPVTVAALGTVQPIVTATVRTQLSGVLFKILFQEGQMVRQGQVLAQIDPRPYKLALDQARANLARDEAQLVSARLDLNRYQTLLKQDSIASQQVDTQRATVGQLVGTVAADRAAIGTAMLNLDYTAIKAPISGRVGIRQVDIGNYLTPSDTNGVVVITQVDPIDVSFAVPQAQLAAIGQSAGAGQGLPVDAKDQSNATRLATGRFLTFDNQVDATTGTVKAKARFANAGNVLFPGAFVNVSMLVQTLHDVVTVPVSAVRHGSQGDFVFVVKPDNTVKLTVVKTGPSSGDRIAVLSGLDAGAPVVIEGADGLEDGASINKGGNRGGKGGRGGQAQGQGGEAGGRHHRRSDTGNAG</sequence>
<evidence type="ECO:0000256" key="4">
    <source>
        <dbReference type="ARBA" id="ARBA00022519"/>
    </source>
</evidence>
<dbReference type="Proteomes" id="UP001595683">
    <property type="component" value="Unassembled WGS sequence"/>
</dbReference>
<dbReference type="RefSeq" id="WP_191324855.1">
    <property type="nucleotide sequence ID" value="NZ_BMZP01000012.1"/>
</dbReference>
<evidence type="ECO:0000313" key="13">
    <source>
        <dbReference type="Proteomes" id="UP001595683"/>
    </source>
</evidence>
<evidence type="ECO:0000256" key="3">
    <source>
        <dbReference type="ARBA" id="ARBA00022475"/>
    </source>
</evidence>
<gene>
    <name evidence="12" type="ORF">ACFOOT_19375</name>
</gene>
<evidence type="ECO:0000313" key="12">
    <source>
        <dbReference type="EMBL" id="MFC3673588.1"/>
    </source>
</evidence>
<dbReference type="NCBIfam" id="TIGR01730">
    <property type="entry name" value="RND_mfp"/>
    <property type="match status" value="1"/>
</dbReference>
<keyword evidence="13" id="KW-1185">Reference proteome</keyword>
<keyword evidence="3" id="KW-1003">Cell membrane</keyword>
<dbReference type="SUPFAM" id="SSF111369">
    <property type="entry name" value="HlyD-like secretion proteins"/>
    <property type="match status" value="1"/>
</dbReference>
<feature type="transmembrane region" description="Helical" evidence="7">
    <location>
        <begin position="28"/>
        <end position="49"/>
    </location>
</feature>
<feature type="domain" description="Multidrug resistance protein MdtA-like alpha-helical hairpin" evidence="8">
    <location>
        <begin position="129"/>
        <end position="198"/>
    </location>
</feature>
<dbReference type="InterPro" id="IPR058625">
    <property type="entry name" value="MdtA-like_BSH"/>
</dbReference>
<dbReference type="Pfam" id="PF25944">
    <property type="entry name" value="Beta-barrel_RND"/>
    <property type="match status" value="1"/>
</dbReference>
<accession>A0ABV7VBQ4</accession>
<evidence type="ECO:0000259" key="9">
    <source>
        <dbReference type="Pfam" id="PF25917"/>
    </source>
</evidence>
<feature type="domain" description="Multidrug resistance protein MdtA-like barrel-sandwich hybrid" evidence="9">
    <location>
        <begin position="89"/>
        <end position="231"/>
    </location>
</feature>
<feature type="domain" description="YknX-like C-terminal permuted SH3-like" evidence="11">
    <location>
        <begin position="323"/>
        <end position="391"/>
    </location>
</feature>
<dbReference type="InterPro" id="IPR058626">
    <property type="entry name" value="MdtA-like_b-barrel"/>
</dbReference>
<dbReference type="EMBL" id="JBHRYE010000049">
    <property type="protein sequence ID" value="MFC3673588.1"/>
    <property type="molecule type" value="Genomic_DNA"/>
</dbReference>
<dbReference type="Gene3D" id="1.10.287.470">
    <property type="entry name" value="Helix hairpin bin"/>
    <property type="match status" value="1"/>
</dbReference>
<evidence type="ECO:0000256" key="6">
    <source>
        <dbReference type="SAM" id="MobiDB-lite"/>
    </source>
</evidence>
<dbReference type="Pfam" id="PF25989">
    <property type="entry name" value="YknX_C"/>
    <property type="match status" value="1"/>
</dbReference>
<proteinExistence type="inferred from homology"/>
<evidence type="ECO:0000259" key="8">
    <source>
        <dbReference type="Pfam" id="PF25876"/>
    </source>
</evidence>
<dbReference type="Pfam" id="PF25876">
    <property type="entry name" value="HH_MFP_RND"/>
    <property type="match status" value="1"/>
</dbReference>
<dbReference type="InterPro" id="IPR058637">
    <property type="entry name" value="YknX-like_C"/>
</dbReference>
<dbReference type="Gene3D" id="2.40.30.170">
    <property type="match status" value="1"/>
</dbReference>
<dbReference type="Pfam" id="PF25917">
    <property type="entry name" value="BSH_RND"/>
    <property type="match status" value="1"/>
</dbReference>
<keyword evidence="5 7" id="KW-0472">Membrane</keyword>
<keyword evidence="7" id="KW-1133">Transmembrane helix</keyword>
<evidence type="ECO:0000259" key="11">
    <source>
        <dbReference type="Pfam" id="PF25989"/>
    </source>
</evidence>
<evidence type="ECO:0000256" key="2">
    <source>
        <dbReference type="ARBA" id="ARBA00009477"/>
    </source>
</evidence>
<reference evidence="13" key="1">
    <citation type="journal article" date="2019" name="Int. J. Syst. Evol. Microbiol.">
        <title>The Global Catalogue of Microorganisms (GCM) 10K type strain sequencing project: providing services to taxonomists for standard genome sequencing and annotation.</title>
        <authorList>
            <consortium name="The Broad Institute Genomics Platform"/>
            <consortium name="The Broad Institute Genome Sequencing Center for Infectious Disease"/>
            <person name="Wu L."/>
            <person name="Ma J."/>
        </authorList>
    </citation>
    <scope>NUCLEOTIDE SEQUENCE [LARGE SCALE GENOMIC DNA]</scope>
    <source>
        <strain evidence="13">KCTC 42224</strain>
    </source>
</reference>
<dbReference type="Gene3D" id="2.40.420.20">
    <property type="match status" value="1"/>
</dbReference>
<feature type="region of interest" description="Disordered" evidence="6">
    <location>
        <begin position="385"/>
        <end position="427"/>
    </location>
</feature>
<dbReference type="InterPro" id="IPR058624">
    <property type="entry name" value="MdtA-like_HH"/>
</dbReference>
<evidence type="ECO:0000259" key="10">
    <source>
        <dbReference type="Pfam" id="PF25944"/>
    </source>
</evidence>
<evidence type="ECO:0000256" key="1">
    <source>
        <dbReference type="ARBA" id="ARBA00004236"/>
    </source>
</evidence>